<feature type="region of interest" description="Disordered" evidence="1">
    <location>
        <begin position="97"/>
        <end position="116"/>
    </location>
</feature>
<comment type="caution">
    <text evidence="2">The sequence shown here is derived from an EMBL/GenBank/DDBJ whole genome shotgun (WGS) entry which is preliminary data.</text>
</comment>
<evidence type="ECO:0000313" key="3">
    <source>
        <dbReference type="Proteomes" id="UP001163046"/>
    </source>
</evidence>
<dbReference type="EMBL" id="MU826875">
    <property type="protein sequence ID" value="KAJ7370027.1"/>
    <property type="molecule type" value="Genomic_DNA"/>
</dbReference>
<reference evidence="2" key="1">
    <citation type="submission" date="2023-01" db="EMBL/GenBank/DDBJ databases">
        <title>Genome assembly of the deep-sea coral Lophelia pertusa.</title>
        <authorList>
            <person name="Herrera S."/>
            <person name="Cordes E."/>
        </authorList>
    </citation>
    <scope>NUCLEOTIDE SEQUENCE</scope>
    <source>
        <strain evidence="2">USNM1676648</strain>
        <tissue evidence="2">Polyp</tissue>
    </source>
</reference>
<gene>
    <name evidence="2" type="ORF">OS493_034759</name>
</gene>
<name>A0A9W9YV61_9CNID</name>
<organism evidence="2 3">
    <name type="scientific">Desmophyllum pertusum</name>
    <dbReference type="NCBI Taxonomy" id="174260"/>
    <lineage>
        <taxon>Eukaryota</taxon>
        <taxon>Metazoa</taxon>
        <taxon>Cnidaria</taxon>
        <taxon>Anthozoa</taxon>
        <taxon>Hexacorallia</taxon>
        <taxon>Scleractinia</taxon>
        <taxon>Caryophylliina</taxon>
        <taxon>Caryophylliidae</taxon>
        <taxon>Desmophyllum</taxon>
    </lineage>
</organism>
<accession>A0A9W9YV61</accession>
<sequence>MDIYRHTTDRDFNVISQFHWRSSSVDLFLKEKQKVTRTWSRTITNSSAIFLQIFTTGEFVKAVARRNDREFGLNIPPTAYFSDELSEEELIFDQTAMEHKKESTKSADHAIHEQKT</sequence>
<protein>
    <submittedName>
        <fullName evidence="2">Uncharacterized protein</fullName>
    </submittedName>
</protein>
<dbReference type="AlphaFoldDB" id="A0A9W9YV61"/>
<proteinExistence type="predicted"/>
<evidence type="ECO:0000256" key="1">
    <source>
        <dbReference type="SAM" id="MobiDB-lite"/>
    </source>
</evidence>
<keyword evidence="3" id="KW-1185">Reference proteome</keyword>
<dbReference type="Proteomes" id="UP001163046">
    <property type="component" value="Unassembled WGS sequence"/>
</dbReference>
<evidence type="ECO:0000313" key="2">
    <source>
        <dbReference type="EMBL" id="KAJ7370027.1"/>
    </source>
</evidence>